<dbReference type="InterPro" id="IPR010979">
    <property type="entry name" value="Ribosomal_uS13-like_H2TH"/>
</dbReference>
<dbReference type="GO" id="GO:0000049">
    <property type="term" value="F:tRNA binding"/>
    <property type="evidence" value="ECO:0007669"/>
    <property type="project" value="UniProtKB-UniRule"/>
</dbReference>
<dbReference type="GO" id="GO:0019843">
    <property type="term" value="F:rRNA binding"/>
    <property type="evidence" value="ECO:0007669"/>
    <property type="project" value="UniProtKB-UniRule"/>
</dbReference>
<dbReference type="PROSITE" id="PS50159">
    <property type="entry name" value="RIBOSOMAL_S13_2"/>
    <property type="match status" value="1"/>
</dbReference>
<dbReference type="NCBIfam" id="TIGR03631">
    <property type="entry name" value="uS13_bact"/>
    <property type="match status" value="1"/>
</dbReference>
<comment type="subunit">
    <text evidence="7">Part of the 30S ribosomal subunit. Forms a loose heterodimer with protein S19. Forms two bridges to the 50S subunit in the 70S ribosome.</text>
</comment>
<evidence type="ECO:0000256" key="2">
    <source>
        <dbReference type="ARBA" id="ARBA00022730"/>
    </source>
</evidence>
<dbReference type="EMBL" id="PFBX01000005">
    <property type="protein sequence ID" value="PIT87816.1"/>
    <property type="molecule type" value="Genomic_DNA"/>
</dbReference>
<keyword evidence="2 7" id="KW-0699">rRNA-binding</keyword>
<dbReference type="InterPro" id="IPR027437">
    <property type="entry name" value="Rbsml_uS13_C"/>
</dbReference>
<dbReference type="GO" id="GO:0003735">
    <property type="term" value="F:structural constituent of ribosome"/>
    <property type="evidence" value="ECO:0007669"/>
    <property type="project" value="InterPro"/>
</dbReference>
<reference evidence="11" key="1">
    <citation type="submission" date="2017-09" db="EMBL/GenBank/DDBJ databases">
        <title>Depth-based differentiation of microbial function through sediment-hosted aquifers and enrichment of novel symbionts in the deep terrestrial subsurface.</title>
        <authorList>
            <person name="Probst A.J."/>
            <person name="Ladd B."/>
            <person name="Jarett J.K."/>
            <person name="Geller-Mcgrath D.E."/>
            <person name="Sieber C.M.K."/>
            <person name="Emerson J.B."/>
            <person name="Anantharaman K."/>
            <person name="Thomas B.C."/>
            <person name="Malmstrom R."/>
            <person name="Stieglmeier M."/>
            <person name="Klingl A."/>
            <person name="Woyke T."/>
            <person name="Ryan C.M."/>
            <person name="Banfield J.F."/>
        </authorList>
    </citation>
    <scope>NUCLEOTIDE SEQUENCE [LARGE SCALE GENOMIC DNA]</scope>
</reference>
<dbReference type="Pfam" id="PF00416">
    <property type="entry name" value="Ribosomal_S13"/>
    <property type="match status" value="1"/>
</dbReference>
<dbReference type="PANTHER" id="PTHR10871">
    <property type="entry name" value="30S RIBOSOMAL PROTEIN S13/40S RIBOSOMAL PROTEIN S18"/>
    <property type="match status" value="1"/>
</dbReference>
<evidence type="ECO:0000256" key="7">
    <source>
        <dbReference type="HAMAP-Rule" id="MF_01315"/>
    </source>
</evidence>
<evidence type="ECO:0000256" key="6">
    <source>
        <dbReference type="ARBA" id="ARBA00035166"/>
    </source>
</evidence>
<protein>
    <recommendedName>
        <fullName evidence="6 7">Small ribosomal subunit protein uS13</fullName>
    </recommendedName>
</protein>
<evidence type="ECO:0000256" key="5">
    <source>
        <dbReference type="ARBA" id="ARBA00023274"/>
    </source>
</evidence>
<keyword evidence="4 7" id="KW-0689">Ribosomal protein</keyword>
<dbReference type="SUPFAM" id="SSF46946">
    <property type="entry name" value="S13-like H2TH domain"/>
    <property type="match status" value="1"/>
</dbReference>
<dbReference type="GO" id="GO:0015935">
    <property type="term" value="C:small ribosomal subunit"/>
    <property type="evidence" value="ECO:0007669"/>
    <property type="project" value="TreeGrafter"/>
</dbReference>
<comment type="caution">
    <text evidence="10">The sequence shown here is derived from an EMBL/GenBank/DDBJ whole genome shotgun (WGS) entry which is preliminary data.</text>
</comment>
<comment type="similarity">
    <text evidence="1 7 8">Belongs to the universal ribosomal protein uS13 family.</text>
</comment>
<keyword evidence="7" id="KW-0820">tRNA-binding</keyword>
<sequence>MRVSGVNLPKEKRIIVALTYVFGIGPKKAEEILKKSNLDENIRTKDLTREQEDLIRQVIEKEYKTEGDLRREILANIKRLKEIKCYRGTRHSRHLPARGQTSRVNSRTVRGNVRKTTGSGRKPTAQKT</sequence>
<comment type="function">
    <text evidence="7">Located at the top of the head of the 30S subunit, it contacts several helices of the 16S rRNA. In the 70S ribosome it contacts the 23S rRNA (bridge B1a) and protein L5 of the 50S subunit (bridge B1b), connecting the 2 subunits; these bridges are implicated in subunit movement. Contacts the tRNAs in the A and P-sites.</text>
</comment>
<dbReference type="FunFam" id="1.10.8.50:FF:000001">
    <property type="entry name" value="30S ribosomal protein S13"/>
    <property type="match status" value="1"/>
</dbReference>
<dbReference type="PIRSF" id="PIRSF002134">
    <property type="entry name" value="Ribosomal_S13"/>
    <property type="match status" value="1"/>
</dbReference>
<keyword evidence="5 7" id="KW-0687">Ribonucleoprotein</keyword>
<organism evidence="10 11">
    <name type="scientific">Candidatus Magasanikbacteria bacterium CG10_big_fil_rev_8_21_14_0_10_40_10</name>
    <dbReference type="NCBI Taxonomy" id="1974648"/>
    <lineage>
        <taxon>Bacteria</taxon>
        <taxon>Candidatus Magasanikiibacteriota</taxon>
    </lineage>
</organism>
<dbReference type="HAMAP" id="MF_01315">
    <property type="entry name" value="Ribosomal_uS13"/>
    <property type="match status" value="1"/>
</dbReference>
<evidence type="ECO:0000256" key="1">
    <source>
        <dbReference type="ARBA" id="ARBA00008080"/>
    </source>
</evidence>
<dbReference type="InterPro" id="IPR001892">
    <property type="entry name" value="Ribosomal_uS13"/>
</dbReference>
<proteinExistence type="inferred from homology"/>
<dbReference type="AlphaFoldDB" id="A0A2M6W4U7"/>
<evidence type="ECO:0000256" key="9">
    <source>
        <dbReference type="SAM" id="MobiDB-lite"/>
    </source>
</evidence>
<evidence type="ECO:0000313" key="11">
    <source>
        <dbReference type="Proteomes" id="UP000231183"/>
    </source>
</evidence>
<evidence type="ECO:0000256" key="4">
    <source>
        <dbReference type="ARBA" id="ARBA00022980"/>
    </source>
</evidence>
<dbReference type="GO" id="GO:0006412">
    <property type="term" value="P:translation"/>
    <property type="evidence" value="ECO:0007669"/>
    <property type="project" value="UniProtKB-UniRule"/>
</dbReference>
<dbReference type="GO" id="GO:0005829">
    <property type="term" value="C:cytosol"/>
    <property type="evidence" value="ECO:0007669"/>
    <property type="project" value="TreeGrafter"/>
</dbReference>
<dbReference type="PANTHER" id="PTHR10871:SF1">
    <property type="entry name" value="SMALL RIBOSOMAL SUBUNIT PROTEIN US13M"/>
    <property type="match status" value="1"/>
</dbReference>
<keyword evidence="3 7" id="KW-0694">RNA-binding</keyword>
<dbReference type="Gene3D" id="4.10.910.10">
    <property type="entry name" value="30s ribosomal protein s13, domain 2"/>
    <property type="match status" value="1"/>
</dbReference>
<name>A0A2M6W4U7_9BACT</name>
<evidence type="ECO:0000256" key="3">
    <source>
        <dbReference type="ARBA" id="ARBA00022884"/>
    </source>
</evidence>
<evidence type="ECO:0000256" key="8">
    <source>
        <dbReference type="RuleBase" id="RU003830"/>
    </source>
</evidence>
<feature type="compositionally biased region" description="Polar residues" evidence="9">
    <location>
        <begin position="99"/>
        <end position="128"/>
    </location>
</feature>
<dbReference type="Gene3D" id="1.10.8.50">
    <property type="match status" value="1"/>
</dbReference>
<gene>
    <name evidence="7" type="primary">rpsM</name>
    <name evidence="10" type="ORF">COU31_00605</name>
</gene>
<accession>A0A2M6W4U7</accession>
<dbReference type="InterPro" id="IPR019980">
    <property type="entry name" value="Ribosomal_uS13_bac-type"/>
</dbReference>
<dbReference type="Proteomes" id="UP000231183">
    <property type="component" value="Unassembled WGS sequence"/>
</dbReference>
<evidence type="ECO:0000313" key="10">
    <source>
        <dbReference type="EMBL" id="PIT87816.1"/>
    </source>
</evidence>
<feature type="region of interest" description="Disordered" evidence="9">
    <location>
        <begin position="88"/>
        <end position="128"/>
    </location>
</feature>